<dbReference type="FunFam" id="1.10.150.20:FF:000003">
    <property type="entry name" value="DNA polymerase I"/>
    <property type="match status" value="1"/>
</dbReference>
<reference evidence="22" key="1">
    <citation type="submission" date="2022-04" db="EMBL/GenBank/DDBJ databases">
        <title>Roseomonas acroporae sp. nov., isolated from coral Acropora digitifera.</title>
        <authorList>
            <person name="Sun H."/>
        </authorList>
    </citation>
    <scope>NUCLEOTIDE SEQUENCE</scope>
    <source>
        <strain evidence="22">NAR14</strain>
    </source>
</reference>
<evidence type="ECO:0000256" key="15">
    <source>
        <dbReference type="ARBA" id="ARBA00049244"/>
    </source>
</evidence>
<organism evidence="22 23">
    <name type="scientific">Roseomonas acroporae</name>
    <dbReference type="NCBI Taxonomy" id="2937791"/>
    <lineage>
        <taxon>Bacteria</taxon>
        <taxon>Pseudomonadati</taxon>
        <taxon>Pseudomonadota</taxon>
        <taxon>Alphaproteobacteria</taxon>
        <taxon>Acetobacterales</taxon>
        <taxon>Roseomonadaceae</taxon>
        <taxon>Roseomonas</taxon>
    </lineage>
</organism>
<dbReference type="InterPro" id="IPR036397">
    <property type="entry name" value="RNaseH_sf"/>
</dbReference>
<evidence type="ECO:0000259" key="20">
    <source>
        <dbReference type="SMART" id="SM00475"/>
    </source>
</evidence>
<feature type="domain" description="DNA-directed DNA polymerase family A palm" evidence="21">
    <location>
        <begin position="824"/>
        <end position="1030"/>
    </location>
</feature>
<dbReference type="GO" id="GO:0008409">
    <property type="term" value="F:5'-3' exonuclease activity"/>
    <property type="evidence" value="ECO:0007669"/>
    <property type="project" value="UniProtKB-UniRule"/>
</dbReference>
<dbReference type="Gene3D" id="3.40.50.1010">
    <property type="entry name" value="5'-nuclease"/>
    <property type="match status" value="1"/>
</dbReference>
<dbReference type="InterPro" id="IPR043502">
    <property type="entry name" value="DNA/RNA_pol_sf"/>
</dbReference>
<keyword evidence="7 17" id="KW-0235">DNA replication</keyword>
<dbReference type="EC" id="2.7.7.7" evidence="3 16"/>
<dbReference type="InterPro" id="IPR012337">
    <property type="entry name" value="RNaseH-like_sf"/>
</dbReference>
<feature type="compositionally biased region" description="Low complexity" evidence="18">
    <location>
        <begin position="11"/>
        <end position="35"/>
    </location>
</feature>
<evidence type="ECO:0000256" key="6">
    <source>
        <dbReference type="ARBA" id="ARBA00022695"/>
    </source>
</evidence>
<evidence type="ECO:0000259" key="19">
    <source>
        <dbReference type="SMART" id="SM00474"/>
    </source>
</evidence>
<comment type="similarity">
    <text evidence="1 17">Belongs to the DNA polymerase type-A family.</text>
</comment>
<protein>
    <recommendedName>
        <fullName evidence="4 16">DNA polymerase I</fullName>
        <ecNumber evidence="3 16">2.7.7.7</ecNumber>
    </recommendedName>
</protein>
<evidence type="ECO:0000256" key="17">
    <source>
        <dbReference type="RuleBase" id="RU004460"/>
    </source>
</evidence>
<dbReference type="SUPFAM" id="SSF53098">
    <property type="entry name" value="Ribonuclease H-like"/>
    <property type="match status" value="1"/>
</dbReference>
<dbReference type="PRINTS" id="PR00868">
    <property type="entry name" value="DNAPOLI"/>
</dbReference>
<evidence type="ECO:0000256" key="2">
    <source>
        <dbReference type="ARBA" id="ARBA00011541"/>
    </source>
</evidence>
<dbReference type="Gene3D" id="3.30.420.10">
    <property type="entry name" value="Ribonuclease H-like superfamily/Ribonuclease H"/>
    <property type="match status" value="1"/>
</dbReference>
<dbReference type="Gene3D" id="3.30.70.370">
    <property type="match status" value="1"/>
</dbReference>
<dbReference type="InterPro" id="IPR002298">
    <property type="entry name" value="DNA_polymerase_A"/>
</dbReference>
<dbReference type="Pfam" id="PF01367">
    <property type="entry name" value="5_3_exonuc"/>
    <property type="match status" value="1"/>
</dbReference>
<evidence type="ECO:0000256" key="9">
    <source>
        <dbReference type="ARBA" id="ARBA00022763"/>
    </source>
</evidence>
<feature type="region of interest" description="Disordered" evidence="18">
    <location>
        <begin position="1"/>
        <end position="62"/>
    </location>
</feature>
<dbReference type="InterPro" id="IPR020045">
    <property type="entry name" value="DNA_polI_H3TH"/>
</dbReference>
<dbReference type="SMART" id="SM00474">
    <property type="entry name" value="35EXOc"/>
    <property type="match status" value="1"/>
</dbReference>
<dbReference type="SMART" id="SM00482">
    <property type="entry name" value="POLAc"/>
    <property type="match status" value="1"/>
</dbReference>
<comment type="catalytic activity">
    <reaction evidence="15 17">
        <text>DNA(n) + a 2'-deoxyribonucleoside 5'-triphosphate = DNA(n+1) + diphosphate</text>
        <dbReference type="Rhea" id="RHEA:22508"/>
        <dbReference type="Rhea" id="RHEA-COMP:17339"/>
        <dbReference type="Rhea" id="RHEA-COMP:17340"/>
        <dbReference type="ChEBI" id="CHEBI:33019"/>
        <dbReference type="ChEBI" id="CHEBI:61560"/>
        <dbReference type="ChEBI" id="CHEBI:173112"/>
        <dbReference type="EC" id="2.7.7.7"/>
    </reaction>
</comment>
<feature type="domain" description="3'-5' exonuclease" evidence="19">
    <location>
        <begin position="397"/>
        <end position="654"/>
    </location>
</feature>
<comment type="subunit">
    <text evidence="2">Single-chain monomer with multiple functions.</text>
</comment>
<gene>
    <name evidence="17 22" type="primary">polA</name>
    <name evidence="22" type="ORF">M0638_24530</name>
</gene>
<name>A0A9X2BXR3_9PROT</name>
<keyword evidence="9 17" id="KW-0227">DNA damage</keyword>
<dbReference type="RefSeq" id="WP_248669592.1">
    <property type="nucleotide sequence ID" value="NZ_JALPRX010000130.1"/>
</dbReference>
<comment type="function">
    <text evidence="17">In addition to polymerase activity, this DNA polymerase exhibits 3'-5' and 5'-3' exonuclease activity.</text>
</comment>
<dbReference type="SUPFAM" id="SSF47807">
    <property type="entry name" value="5' to 3' exonuclease, C-terminal subdomain"/>
    <property type="match status" value="1"/>
</dbReference>
<comment type="caution">
    <text evidence="22">The sequence shown here is derived from an EMBL/GenBank/DDBJ whole genome shotgun (WGS) entry which is preliminary data.</text>
</comment>
<evidence type="ECO:0000256" key="14">
    <source>
        <dbReference type="ARBA" id="ARBA00023204"/>
    </source>
</evidence>
<dbReference type="PROSITE" id="PS00447">
    <property type="entry name" value="DNA_POLYMERASE_A"/>
    <property type="match status" value="1"/>
</dbReference>
<keyword evidence="10 17" id="KW-0378">Hydrolase</keyword>
<evidence type="ECO:0000256" key="7">
    <source>
        <dbReference type="ARBA" id="ARBA00022705"/>
    </source>
</evidence>
<dbReference type="GO" id="GO:0006261">
    <property type="term" value="P:DNA-templated DNA replication"/>
    <property type="evidence" value="ECO:0007669"/>
    <property type="project" value="UniProtKB-UniRule"/>
</dbReference>
<evidence type="ECO:0000256" key="11">
    <source>
        <dbReference type="ARBA" id="ARBA00022839"/>
    </source>
</evidence>
<feature type="domain" description="5'-3' exonuclease" evidence="20">
    <location>
        <begin position="63"/>
        <end position="322"/>
    </location>
</feature>
<dbReference type="FunFam" id="1.10.150.20:FF:000002">
    <property type="entry name" value="DNA polymerase I"/>
    <property type="match status" value="1"/>
</dbReference>
<dbReference type="Pfam" id="PF02739">
    <property type="entry name" value="5_3_exonuc_N"/>
    <property type="match status" value="1"/>
</dbReference>
<feature type="region of interest" description="Disordered" evidence="18">
    <location>
        <begin position="544"/>
        <end position="563"/>
    </location>
</feature>
<evidence type="ECO:0000256" key="12">
    <source>
        <dbReference type="ARBA" id="ARBA00022932"/>
    </source>
</evidence>
<evidence type="ECO:0000256" key="3">
    <source>
        <dbReference type="ARBA" id="ARBA00012417"/>
    </source>
</evidence>
<evidence type="ECO:0000256" key="13">
    <source>
        <dbReference type="ARBA" id="ARBA00023125"/>
    </source>
</evidence>
<dbReference type="Pfam" id="PF01612">
    <property type="entry name" value="DNA_pol_A_exo1"/>
    <property type="match status" value="2"/>
</dbReference>
<dbReference type="CDD" id="cd08637">
    <property type="entry name" value="DNA_pol_A_pol_I_C"/>
    <property type="match status" value="1"/>
</dbReference>
<keyword evidence="14 17" id="KW-0234">DNA repair</keyword>
<feature type="region of interest" description="Disordered" evidence="18">
    <location>
        <begin position="451"/>
        <end position="509"/>
    </location>
</feature>
<dbReference type="SUPFAM" id="SSF88723">
    <property type="entry name" value="PIN domain-like"/>
    <property type="match status" value="1"/>
</dbReference>
<sequence>MAETDAAQEVAVAPSPGGPADAAPAPAGAEAAPNLGGAGTLPPTPVETPSADAPPAAAPPGERHLILVDGSGYIFRAFHALPPMTRPDGVHVNAVFGFTQMLSRFLLDHRGSHIAVVFDSSRVTFRNEIAPDYKAHRPEPPPELVPQFALVREATEALGVARIEQPGFEADDMIAAYARAFREAHPEGGCRVTIVSSDKDLMQLVRPGVGMLDPIKQKPIGEAEVLERFGVPPAKVPEVQALAGDPTDNVPGVPGIGIKTAAQLIGEFGDLETLLAKAETIRQPKRRQVLLENADKARLSLRLVTLDDAAPLPVPLDSLLARAPESASLAAFLRAQGFRSLLARLGLGDGAAIPAQRFTQAPVPGGTAATTAPVAVAADAPPGTAPLGLKDIPFGPYETVTTPEALAGWIAAAREAGMVAIDTETSSLDALHADLVGVSLATAPGRACYIPLRHVSPPPPPAEKPKGRKGKAAAAADNGTADLLAPPEPPPEVPAESPSETPPPPQISPAAALDALRPLLEDPTVLKVLHNAKYDLEVLSRPQGEKVGEKTGEKAGDAVGDAAEGGQRGGIAVWPVDDTMLISYSLEAGRHGHGMDELSVLHLGHQPIAYDEVTGTGRARIPFAQVPLDRATAYAAEDADVTLRLWHALRPRLRAETALALYEQVERRMVAVLRDMELAGIRVDGDELARIGEDFTTRLAAFETEIHELAGRPFNVGSPKQLGEILFDEMKLPGGRRSKATGAWGTDVTVLEELAGQGHALPRKVLEWRQLAKLKSTYVEGLTAQIDPRDRRVHTDFSMAITSTGRLSSTEPNLQNIPIRTEEGARIRRAFVAEPGNVLLAADYSQIELRLLAHLAEVPSLRAAFERGEDIHRRTAADIFRIPPDAVDREARRRAKTINFGIIYGMSAFGLAGRLGIGPGEARGIIDAYFAQYPGIRDFMESIKEDARLNGYVLTPFGRRLWIPEIGNRDPMRRAGAERAAINAPFQGGAAEIIKRAMVRMPAALADAGLAARMLLQVHDELLFEVPEAELEATAALVKRVMESVATLRVPLLAELGHGASWAEAH</sequence>
<keyword evidence="23" id="KW-1185">Reference proteome</keyword>
<keyword evidence="8" id="KW-0540">Nuclease</keyword>
<dbReference type="InterPro" id="IPR029060">
    <property type="entry name" value="PIN-like_dom_sf"/>
</dbReference>
<dbReference type="SMART" id="SM00475">
    <property type="entry name" value="53EXOc"/>
    <property type="match status" value="1"/>
</dbReference>
<dbReference type="CDD" id="cd06139">
    <property type="entry name" value="DNA_polA_I_Ecoli_like_exo"/>
    <property type="match status" value="1"/>
</dbReference>
<evidence type="ECO:0000256" key="8">
    <source>
        <dbReference type="ARBA" id="ARBA00022722"/>
    </source>
</evidence>
<dbReference type="NCBIfam" id="NF004397">
    <property type="entry name" value="PRK05755.1"/>
    <property type="match status" value="1"/>
</dbReference>
<evidence type="ECO:0000256" key="5">
    <source>
        <dbReference type="ARBA" id="ARBA00022679"/>
    </source>
</evidence>
<dbReference type="Pfam" id="PF00476">
    <property type="entry name" value="DNA_pol_A"/>
    <property type="match status" value="1"/>
</dbReference>
<dbReference type="InterPro" id="IPR019760">
    <property type="entry name" value="DNA-dir_DNA_pol_A_CS"/>
</dbReference>
<dbReference type="FunFam" id="1.20.1060.10:FF:000001">
    <property type="entry name" value="DNA polymerase I"/>
    <property type="match status" value="1"/>
</dbReference>
<dbReference type="InterPro" id="IPR020046">
    <property type="entry name" value="5-3_exonucl_a-hlix_arch_N"/>
</dbReference>
<dbReference type="GO" id="GO:0008408">
    <property type="term" value="F:3'-5' exonuclease activity"/>
    <property type="evidence" value="ECO:0007669"/>
    <property type="project" value="UniProtKB-UniRule"/>
</dbReference>
<keyword evidence="11 17" id="KW-0269">Exonuclease</keyword>
<dbReference type="PANTHER" id="PTHR10133">
    <property type="entry name" value="DNA POLYMERASE I"/>
    <property type="match status" value="1"/>
</dbReference>
<dbReference type="NCBIfam" id="TIGR00593">
    <property type="entry name" value="pola"/>
    <property type="match status" value="1"/>
</dbReference>
<evidence type="ECO:0000313" key="22">
    <source>
        <dbReference type="EMBL" id="MCK8787541.1"/>
    </source>
</evidence>
<evidence type="ECO:0000256" key="4">
    <source>
        <dbReference type="ARBA" id="ARBA00020311"/>
    </source>
</evidence>
<keyword evidence="6 17" id="KW-0548">Nucleotidyltransferase</keyword>
<evidence type="ECO:0000259" key="21">
    <source>
        <dbReference type="SMART" id="SM00482"/>
    </source>
</evidence>
<dbReference type="Proteomes" id="UP001139516">
    <property type="component" value="Unassembled WGS sequence"/>
</dbReference>
<proteinExistence type="inferred from homology"/>
<dbReference type="AlphaFoldDB" id="A0A9X2BXR3"/>
<dbReference type="SMART" id="SM00279">
    <property type="entry name" value="HhH2"/>
    <property type="match status" value="1"/>
</dbReference>
<dbReference type="CDD" id="cd09898">
    <property type="entry name" value="H3TH_53EXO"/>
    <property type="match status" value="1"/>
</dbReference>
<dbReference type="InterPro" id="IPR002562">
    <property type="entry name" value="3'-5'_exonuclease_dom"/>
</dbReference>
<keyword evidence="13 17" id="KW-0238">DNA-binding</keyword>
<dbReference type="GO" id="GO:0006302">
    <property type="term" value="P:double-strand break repair"/>
    <property type="evidence" value="ECO:0007669"/>
    <property type="project" value="TreeGrafter"/>
</dbReference>
<keyword evidence="12 17" id="KW-0239">DNA-directed DNA polymerase</keyword>
<dbReference type="EMBL" id="JALPRX010000130">
    <property type="protein sequence ID" value="MCK8787541.1"/>
    <property type="molecule type" value="Genomic_DNA"/>
</dbReference>
<dbReference type="GO" id="GO:0003887">
    <property type="term" value="F:DNA-directed DNA polymerase activity"/>
    <property type="evidence" value="ECO:0007669"/>
    <property type="project" value="UniProtKB-UniRule"/>
</dbReference>
<dbReference type="PANTHER" id="PTHR10133:SF27">
    <property type="entry name" value="DNA POLYMERASE NU"/>
    <property type="match status" value="1"/>
</dbReference>
<evidence type="ECO:0000313" key="23">
    <source>
        <dbReference type="Proteomes" id="UP001139516"/>
    </source>
</evidence>
<feature type="compositionally biased region" description="Basic and acidic residues" evidence="18">
    <location>
        <begin position="544"/>
        <end position="556"/>
    </location>
</feature>
<dbReference type="InterPro" id="IPR001098">
    <property type="entry name" value="DNA-dir_DNA_pol_A_palm_dom"/>
</dbReference>
<keyword evidence="5 17" id="KW-0808">Transferase</keyword>
<dbReference type="Gene3D" id="1.20.1060.10">
    <property type="entry name" value="Taq DNA Polymerase, Chain T, domain 4"/>
    <property type="match status" value="1"/>
</dbReference>
<evidence type="ECO:0000256" key="10">
    <source>
        <dbReference type="ARBA" id="ARBA00022801"/>
    </source>
</evidence>
<dbReference type="InterPro" id="IPR008918">
    <property type="entry name" value="HhH2"/>
</dbReference>
<dbReference type="InterPro" id="IPR036279">
    <property type="entry name" value="5-3_exonuclease_C_sf"/>
</dbReference>
<dbReference type="CDD" id="cd09859">
    <property type="entry name" value="PIN_53EXO"/>
    <property type="match status" value="1"/>
</dbReference>
<dbReference type="InterPro" id="IPR002421">
    <property type="entry name" value="5-3_exonuclease"/>
</dbReference>
<dbReference type="InterPro" id="IPR018320">
    <property type="entry name" value="DNA_polymerase_1"/>
</dbReference>
<dbReference type="GO" id="GO:0003677">
    <property type="term" value="F:DNA binding"/>
    <property type="evidence" value="ECO:0007669"/>
    <property type="project" value="UniProtKB-UniRule"/>
</dbReference>
<dbReference type="SUPFAM" id="SSF56672">
    <property type="entry name" value="DNA/RNA polymerases"/>
    <property type="match status" value="1"/>
</dbReference>
<evidence type="ECO:0000256" key="1">
    <source>
        <dbReference type="ARBA" id="ARBA00007705"/>
    </source>
</evidence>
<evidence type="ECO:0000256" key="18">
    <source>
        <dbReference type="SAM" id="MobiDB-lite"/>
    </source>
</evidence>
<evidence type="ECO:0000256" key="16">
    <source>
        <dbReference type="NCBIfam" id="TIGR00593"/>
    </source>
</evidence>
<dbReference type="Gene3D" id="1.10.150.20">
    <property type="entry name" value="5' to 3' exonuclease, C-terminal subdomain"/>
    <property type="match status" value="2"/>
</dbReference>
<accession>A0A9X2BXR3</accession>